<gene>
    <name evidence="2" type="ORF">ASZ90_015398</name>
</gene>
<dbReference type="SMART" id="SM00567">
    <property type="entry name" value="EZ_HEAT"/>
    <property type="match status" value="3"/>
</dbReference>
<evidence type="ECO:0000256" key="1">
    <source>
        <dbReference type="SAM" id="Phobius"/>
    </source>
</evidence>
<evidence type="ECO:0008006" key="3">
    <source>
        <dbReference type="Google" id="ProtNLM"/>
    </source>
</evidence>
<feature type="transmembrane region" description="Helical" evidence="1">
    <location>
        <begin position="183"/>
        <end position="206"/>
    </location>
</feature>
<accession>A0A0W8F260</accession>
<dbReference type="EMBL" id="LNQE01001600">
    <property type="protein sequence ID" value="KUG14959.1"/>
    <property type="molecule type" value="Genomic_DNA"/>
</dbReference>
<evidence type="ECO:0000313" key="2">
    <source>
        <dbReference type="EMBL" id="KUG14959.1"/>
    </source>
</evidence>
<keyword evidence="1" id="KW-1133">Transmembrane helix</keyword>
<dbReference type="Gene3D" id="1.25.10.10">
    <property type="entry name" value="Leucine-rich Repeat Variant"/>
    <property type="match status" value="2"/>
</dbReference>
<dbReference type="InterPro" id="IPR004155">
    <property type="entry name" value="PBS_lyase_HEAT"/>
</dbReference>
<dbReference type="InterPro" id="IPR016024">
    <property type="entry name" value="ARM-type_fold"/>
</dbReference>
<sequence>MRLGIVEVLGNLHDAHAVPTLLPLLSGDESNEVRWACAISLGEIGDETARPGLVAALQDPDKYVRYGVALALEKNGWIPSDPEGRVWFLAAAQRWDQIPGDTGIPVAPLIHHLRDHDPGIRQQAVKILGELHDPAAEGACDLALRDGSSLVRWEAVMAFPNCNIPLMHLPRGLSRRKREKNPYAAMILNFFFIGLGYSYLGMWWGFLLFQINVTAILIMGLRFPVYIPYLVSYAVSAVAVVHTWFYFRRFPDL</sequence>
<dbReference type="Pfam" id="PF13646">
    <property type="entry name" value="HEAT_2"/>
    <property type="match status" value="1"/>
</dbReference>
<dbReference type="PANTHER" id="PTHR12697">
    <property type="entry name" value="PBS LYASE HEAT-LIKE PROTEIN"/>
    <property type="match status" value="1"/>
</dbReference>
<name>A0A0W8F260_9ZZZZ</name>
<protein>
    <recommendedName>
        <fullName evidence="3">HEAT repeat domain-containing protein</fullName>
    </recommendedName>
</protein>
<proteinExistence type="predicted"/>
<keyword evidence="1" id="KW-0812">Transmembrane</keyword>
<dbReference type="PANTHER" id="PTHR12697:SF5">
    <property type="entry name" value="DEOXYHYPUSINE HYDROXYLASE"/>
    <property type="match status" value="1"/>
</dbReference>
<dbReference type="InterPro" id="IPR011989">
    <property type="entry name" value="ARM-like"/>
</dbReference>
<comment type="caution">
    <text evidence="2">The sequence shown here is derived from an EMBL/GenBank/DDBJ whole genome shotgun (WGS) entry which is preliminary data.</text>
</comment>
<dbReference type="AlphaFoldDB" id="A0A0W8F260"/>
<keyword evidence="1" id="KW-0472">Membrane</keyword>
<reference evidence="2" key="1">
    <citation type="journal article" date="2015" name="Proc. Natl. Acad. Sci. U.S.A.">
        <title>Networks of energetic and metabolic interactions define dynamics in microbial communities.</title>
        <authorList>
            <person name="Embree M."/>
            <person name="Liu J.K."/>
            <person name="Al-Bassam M.M."/>
            <person name="Zengler K."/>
        </authorList>
    </citation>
    <scope>NUCLEOTIDE SEQUENCE</scope>
</reference>
<organism evidence="2">
    <name type="scientific">hydrocarbon metagenome</name>
    <dbReference type="NCBI Taxonomy" id="938273"/>
    <lineage>
        <taxon>unclassified sequences</taxon>
        <taxon>metagenomes</taxon>
        <taxon>ecological metagenomes</taxon>
    </lineage>
</organism>
<feature type="transmembrane region" description="Helical" evidence="1">
    <location>
        <begin position="226"/>
        <end position="247"/>
    </location>
</feature>
<dbReference type="SUPFAM" id="SSF48371">
    <property type="entry name" value="ARM repeat"/>
    <property type="match status" value="1"/>
</dbReference>
<dbReference type="GO" id="GO:0016491">
    <property type="term" value="F:oxidoreductase activity"/>
    <property type="evidence" value="ECO:0007669"/>
    <property type="project" value="TreeGrafter"/>
</dbReference>